<gene>
    <name evidence="1" type="ORF">COZ07_06350</name>
</gene>
<reference evidence="1 2" key="1">
    <citation type="submission" date="2017-09" db="EMBL/GenBank/DDBJ databases">
        <title>Depth-based differentiation of microbial function through sediment-hosted aquifers and enrichment of novel symbionts in the deep terrestrial subsurface.</title>
        <authorList>
            <person name="Probst A.J."/>
            <person name="Ladd B."/>
            <person name="Jarett J.K."/>
            <person name="Geller-Mcgrath D.E."/>
            <person name="Sieber C.M."/>
            <person name="Emerson J.B."/>
            <person name="Anantharaman K."/>
            <person name="Thomas B.C."/>
            <person name="Malmstrom R."/>
            <person name="Stieglmeier M."/>
            <person name="Klingl A."/>
            <person name="Woyke T."/>
            <person name="Ryan C.M."/>
            <person name="Banfield J.F."/>
        </authorList>
    </citation>
    <scope>NUCLEOTIDE SEQUENCE [LARGE SCALE GENOMIC DNA]</scope>
    <source>
        <strain evidence="1">CG_4_10_14_3_um_filter_34_13</strain>
    </source>
</reference>
<comment type="caution">
    <text evidence="1">The sequence shown here is derived from an EMBL/GenBank/DDBJ whole genome shotgun (WGS) entry which is preliminary data.</text>
</comment>
<dbReference type="AlphaFoldDB" id="A0A2M7PNP3"/>
<evidence type="ECO:0008006" key="3">
    <source>
        <dbReference type="Google" id="ProtNLM"/>
    </source>
</evidence>
<accession>A0A2M7PNP3</accession>
<sequence length="136" mass="15597">MEKKQKDRFGGLNILGIPLDPTLGVGDKVLDHIDESKEAEKRKEAASKYWMRCPSCGKKVVREDLVKKGCYACGWKGTESELEIAEAKRESGLKHFEVERQERSYYTICPKCGRKVITEELEEKGCFICGYRTEDR</sequence>
<evidence type="ECO:0000313" key="2">
    <source>
        <dbReference type="Proteomes" id="UP000230646"/>
    </source>
</evidence>
<evidence type="ECO:0000313" key="1">
    <source>
        <dbReference type="EMBL" id="PIY32250.1"/>
    </source>
</evidence>
<dbReference type="Proteomes" id="UP000230646">
    <property type="component" value="Unassembled WGS sequence"/>
</dbReference>
<proteinExistence type="predicted"/>
<organism evidence="1 2">
    <name type="scientific">Candidatus Infernicultor aquiphilus</name>
    <dbReference type="NCBI Taxonomy" id="1805029"/>
    <lineage>
        <taxon>Bacteria</taxon>
        <taxon>Pseudomonadati</taxon>
        <taxon>Atribacterota</taxon>
        <taxon>Candidatus Phoenicimicrobiia</taxon>
        <taxon>Candidatus Pheonicimicrobiales</taxon>
        <taxon>Candidatus Phoenicimicrobiaceae</taxon>
        <taxon>Candidatus Infernicultor</taxon>
    </lineage>
</organism>
<protein>
    <recommendedName>
        <fullName evidence="3">TFIIB-type zinc ribbon-containing protein</fullName>
    </recommendedName>
</protein>
<dbReference type="RefSeq" id="WP_406607757.1">
    <property type="nucleotide sequence ID" value="NZ_PFKO01000242.1"/>
</dbReference>
<dbReference type="EMBL" id="PFKO01000242">
    <property type="protein sequence ID" value="PIY32250.1"/>
    <property type="molecule type" value="Genomic_DNA"/>
</dbReference>
<name>A0A2M7PNP3_9BACT</name>